<keyword evidence="3 6" id="KW-0812">Transmembrane</keyword>
<dbReference type="RefSeq" id="WP_237443694.1">
    <property type="nucleotide sequence ID" value="NZ_CAKLPX010000001.1"/>
</dbReference>
<accession>A0ABM9ADL1</accession>
<comment type="subcellular location">
    <subcellularLocation>
        <location evidence="1">Cell membrane</location>
        <topology evidence="1">Multi-pass membrane protein</topology>
    </subcellularLocation>
</comment>
<keyword evidence="4 6" id="KW-1133">Transmembrane helix</keyword>
<keyword evidence="9" id="KW-1185">Reference proteome</keyword>
<organism evidence="8 9">
    <name type="scientific">Sinobacterium norvegicum</name>
    <dbReference type="NCBI Taxonomy" id="1641715"/>
    <lineage>
        <taxon>Bacteria</taxon>
        <taxon>Pseudomonadati</taxon>
        <taxon>Pseudomonadota</taxon>
        <taxon>Gammaproteobacteria</taxon>
        <taxon>Cellvibrionales</taxon>
        <taxon>Spongiibacteraceae</taxon>
        <taxon>Sinobacterium</taxon>
    </lineage>
</organism>
<evidence type="ECO:0000256" key="2">
    <source>
        <dbReference type="ARBA" id="ARBA00022475"/>
    </source>
</evidence>
<gene>
    <name evidence="8" type="ORF">SIN8267_01132</name>
</gene>
<dbReference type="Proteomes" id="UP000838100">
    <property type="component" value="Unassembled WGS sequence"/>
</dbReference>
<evidence type="ECO:0000259" key="7">
    <source>
        <dbReference type="Pfam" id="PF06271"/>
    </source>
</evidence>
<dbReference type="Pfam" id="PF06271">
    <property type="entry name" value="RDD"/>
    <property type="match status" value="1"/>
</dbReference>
<proteinExistence type="predicted"/>
<evidence type="ECO:0000256" key="6">
    <source>
        <dbReference type="SAM" id="Phobius"/>
    </source>
</evidence>
<dbReference type="PANTHER" id="PTHR36115">
    <property type="entry name" value="PROLINE-RICH ANTIGEN HOMOLOG-RELATED"/>
    <property type="match status" value="1"/>
</dbReference>
<dbReference type="InterPro" id="IPR010432">
    <property type="entry name" value="RDD"/>
</dbReference>
<evidence type="ECO:0000256" key="3">
    <source>
        <dbReference type="ARBA" id="ARBA00022692"/>
    </source>
</evidence>
<reference evidence="8" key="1">
    <citation type="submission" date="2021-12" db="EMBL/GenBank/DDBJ databases">
        <authorList>
            <person name="Rodrigo-Torres L."/>
            <person name="Arahal R. D."/>
            <person name="Lucena T."/>
        </authorList>
    </citation>
    <scope>NUCLEOTIDE SEQUENCE</scope>
    <source>
        <strain evidence="8">CECT 8267</strain>
    </source>
</reference>
<protein>
    <recommendedName>
        <fullName evidence="7">RDD domain-containing protein</fullName>
    </recommendedName>
</protein>
<feature type="domain" description="RDD" evidence="7">
    <location>
        <begin position="15"/>
        <end position="142"/>
    </location>
</feature>
<keyword evidence="2" id="KW-1003">Cell membrane</keyword>
<evidence type="ECO:0000256" key="1">
    <source>
        <dbReference type="ARBA" id="ARBA00004651"/>
    </source>
</evidence>
<dbReference type="PANTHER" id="PTHR36115:SF4">
    <property type="entry name" value="MEMBRANE PROTEIN"/>
    <property type="match status" value="1"/>
</dbReference>
<evidence type="ECO:0000313" key="8">
    <source>
        <dbReference type="EMBL" id="CAH0991031.1"/>
    </source>
</evidence>
<evidence type="ECO:0000313" key="9">
    <source>
        <dbReference type="Proteomes" id="UP000838100"/>
    </source>
</evidence>
<feature type="transmembrane region" description="Helical" evidence="6">
    <location>
        <begin position="57"/>
        <end position="76"/>
    </location>
</feature>
<comment type="caution">
    <text evidence="8">The sequence shown here is derived from an EMBL/GenBank/DDBJ whole genome shotgun (WGS) entry which is preliminary data.</text>
</comment>
<feature type="transmembrane region" description="Helical" evidence="6">
    <location>
        <begin position="20"/>
        <end position="45"/>
    </location>
</feature>
<name>A0ABM9ADL1_9GAMM</name>
<evidence type="ECO:0000256" key="4">
    <source>
        <dbReference type="ARBA" id="ARBA00022989"/>
    </source>
</evidence>
<feature type="transmembrane region" description="Helical" evidence="6">
    <location>
        <begin position="110"/>
        <end position="129"/>
    </location>
</feature>
<dbReference type="EMBL" id="CAKLPX010000001">
    <property type="protein sequence ID" value="CAH0991031.1"/>
    <property type="molecule type" value="Genomic_DNA"/>
</dbReference>
<keyword evidence="5 6" id="KW-0472">Membrane</keyword>
<evidence type="ECO:0000256" key="5">
    <source>
        <dbReference type="ARBA" id="ARBA00023136"/>
    </source>
</evidence>
<dbReference type="InterPro" id="IPR051791">
    <property type="entry name" value="Pra-immunoreactive"/>
</dbReference>
<sequence>MSNTNPDNGESHYEYAGFWIRAGASVIDSIIIVLFTVPIIYAVYGESYFYSQDHVQGASDIIITYILPFIATILFWKYKSATPGKMAIKVKIVDAKTGNPPSTSQSIIRYLGYYVSMIPLFLGFFWVIWDSKKQGWHDKMAGTVVIRPKNKGVETVNFSEQ</sequence>